<gene>
    <name evidence="3" type="ORF">BU24DRAFT_436530</name>
</gene>
<reference evidence="3" key="1">
    <citation type="journal article" date="2020" name="Stud. Mycol.">
        <title>101 Dothideomycetes genomes: a test case for predicting lifestyles and emergence of pathogens.</title>
        <authorList>
            <person name="Haridas S."/>
            <person name="Albert R."/>
            <person name="Binder M."/>
            <person name="Bloem J."/>
            <person name="Labutti K."/>
            <person name="Salamov A."/>
            <person name="Andreopoulos B."/>
            <person name="Baker S."/>
            <person name="Barry K."/>
            <person name="Bills G."/>
            <person name="Bluhm B."/>
            <person name="Cannon C."/>
            <person name="Castanera R."/>
            <person name="Culley D."/>
            <person name="Daum C."/>
            <person name="Ezra D."/>
            <person name="Gonzalez J."/>
            <person name="Henrissat B."/>
            <person name="Kuo A."/>
            <person name="Liang C."/>
            <person name="Lipzen A."/>
            <person name="Lutzoni F."/>
            <person name="Magnuson J."/>
            <person name="Mondo S."/>
            <person name="Nolan M."/>
            <person name="Ohm R."/>
            <person name="Pangilinan J."/>
            <person name="Park H.-J."/>
            <person name="Ramirez L."/>
            <person name="Alfaro M."/>
            <person name="Sun H."/>
            <person name="Tritt A."/>
            <person name="Yoshinaga Y."/>
            <person name="Zwiers L.-H."/>
            <person name="Turgeon B."/>
            <person name="Goodwin S."/>
            <person name="Spatafora J."/>
            <person name="Crous P."/>
            <person name="Grigoriev I."/>
        </authorList>
    </citation>
    <scope>NUCLEOTIDE SEQUENCE</scope>
    <source>
        <strain evidence="3">CBS 175.79</strain>
    </source>
</reference>
<keyword evidence="2" id="KW-0479">Metal-binding</keyword>
<dbReference type="GO" id="GO:0046872">
    <property type="term" value="F:metal ion binding"/>
    <property type="evidence" value="ECO:0007669"/>
    <property type="project" value="UniProtKB-UniRule"/>
</dbReference>
<dbReference type="InterPro" id="IPR032466">
    <property type="entry name" value="Metal_Hydrolase"/>
</dbReference>
<keyword evidence="2" id="KW-0732">Signal</keyword>
<feature type="chain" id="PRO_5025713067" description="Dipeptidase" evidence="2">
    <location>
        <begin position="26"/>
        <end position="445"/>
    </location>
</feature>
<dbReference type="PANTHER" id="PTHR10443">
    <property type="entry name" value="MICROSOMAL DIPEPTIDASE"/>
    <property type="match status" value="1"/>
</dbReference>
<keyword evidence="2" id="KW-0645">Protease</keyword>
<dbReference type="GO" id="GO:0006508">
    <property type="term" value="P:proteolysis"/>
    <property type="evidence" value="ECO:0007669"/>
    <property type="project" value="UniProtKB-KW"/>
</dbReference>
<keyword evidence="1 2" id="KW-0224">Dipeptidase</keyword>
<proteinExistence type="inferred from homology"/>
<organism evidence="3 4">
    <name type="scientific">Aaosphaeria arxii CBS 175.79</name>
    <dbReference type="NCBI Taxonomy" id="1450172"/>
    <lineage>
        <taxon>Eukaryota</taxon>
        <taxon>Fungi</taxon>
        <taxon>Dikarya</taxon>
        <taxon>Ascomycota</taxon>
        <taxon>Pezizomycotina</taxon>
        <taxon>Dothideomycetes</taxon>
        <taxon>Pleosporomycetidae</taxon>
        <taxon>Pleosporales</taxon>
        <taxon>Pleosporales incertae sedis</taxon>
        <taxon>Aaosphaeria</taxon>
    </lineage>
</organism>
<dbReference type="PROSITE" id="PS51365">
    <property type="entry name" value="RENAL_DIPEPTIDASE_2"/>
    <property type="match status" value="1"/>
</dbReference>
<evidence type="ECO:0000313" key="4">
    <source>
        <dbReference type="Proteomes" id="UP000799778"/>
    </source>
</evidence>
<sequence>MASPNIALSKFGLSLLFLWLLGALSDRTPHYQLLFQNLEGPHIETIEARVQGILHSTPLIDGHNDLAYFIRWAHSNRLNLDNFTKPFESGHLGGEVDLHRLLQGHSGGAFWSTFSDCPTEDYSLEYYAQAKDVIHRIHARYPDVFGRPDNSSHAIAIFRSGRFISPLAVEGLHLIGDSYSKLRSYYSSGVRLITLTHNCHNSYADSALLSLPGGLGPSQPKWGGISEAGQGIVREMNRLGVIVDLSHASADTMRAALGAGNRDSQDSKPWEGTLAPPVFSHSNAFGLCPHPRNVPDDVLHLLKQRDGVVMVTFSPDFVSCQWPDGKPIQGELPERVDANLTIPQVVRHMRYIGDMIGYDHVGIGSDFDGVPFVLEGLEDVSKYPLLVAEMLRQGTSDEIAKKIVGGNLLRVWNKVDEVAIKLQNEGLLPAEDGLPPLDDPWKQYP</sequence>
<keyword evidence="2" id="KW-0482">Metalloprotease</keyword>
<evidence type="ECO:0000256" key="2">
    <source>
        <dbReference type="RuleBase" id="RU341113"/>
    </source>
</evidence>
<dbReference type="RefSeq" id="XP_033378716.1">
    <property type="nucleotide sequence ID" value="XM_033530161.1"/>
</dbReference>
<dbReference type="GO" id="GO:0070573">
    <property type="term" value="F:metallodipeptidase activity"/>
    <property type="evidence" value="ECO:0007669"/>
    <property type="project" value="InterPro"/>
</dbReference>
<dbReference type="EMBL" id="ML978076">
    <property type="protein sequence ID" value="KAF2010377.1"/>
    <property type="molecule type" value="Genomic_DNA"/>
</dbReference>
<evidence type="ECO:0000256" key="1">
    <source>
        <dbReference type="ARBA" id="ARBA00022997"/>
    </source>
</evidence>
<comment type="similarity">
    <text evidence="2">Belongs to the metallo-dependent hydrolases superfamily. Peptidase M19 family.</text>
</comment>
<evidence type="ECO:0000313" key="3">
    <source>
        <dbReference type="EMBL" id="KAF2010377.1"/>
    </source>
</evidence>
<accession>A0A6A5XC44</accession>
<keyword evidence="2" id="KW-0378">Hydrolase</keyword>
<dbReference type="Pfam" id="PF01244">
    <property type="entry name" value="Peptidase_M19"/>
    <property type="match status" value="1"/>
</dbReference>
<feature type="signal peptide" evidence="2">
    <location>
        <begin position="1"/>
        <end position="25"/>
    </location>
</feature>
<name>A0A6A5XC44_9PLEO</name>
<dbReference type="PANTHER" id="PTHR10443:SF12">
    <property type="entry name" value="DIPEPTIDASE"/>
    <property type="match status" value="1"/>
</dbReference>
<keyword evidence="2" id="KW-0862">Zinc</keyword>
<dbReference type="GeneID" id="54287558"/>
<dbReference type="InterPro" id="IPR008257">
    <property type="entry name" value="Pept_M19"/>
</dbReference>
<dbReference type="SUPFAM" id="SSF51556">
    <property type="entry name" value="Metallo-dependent hydrolases"/>
    <property type="match status" value="1"/>
</dbReference>
<comment type="catalytic activity">
    <reaction evidence="2">
        <text>an L-aminoacyl-L-amino acid + H2O = 2 an L-alpha-amino acid</text>
        <dbReference type="Rhea" id="RHEA:48940"/>
        <dbReference type="ChEBI" id="CHEBI:15377"/>
        <dbReference type="ChEBI" id="CHEBI:59869"/>
        <dbReference type="ChEBI" id="CHEBI:77460"/>
        <dbReference type="EC" id="3.4.13.19"/>
    </reaction>
</comment>
<keyword evidence="4" id="KW-1185">Reference proteome</keyword>
<protein>
    <recommendedName>
        <fullName evidence="2">Dipeptidase</fullName>
        <ecNumber evidence="2">3.4.13.19</ecNumber>
    </recommendedName>
</protein>
<dbReference type="AlphaFoldDB" id="A0A6A5XC44"/>
<dbReference type="Gene3D" id="3.20.20.140">
    <property type="entry name" value="Metal-dependent hydrolases"/>
    <property type="match status" value="1"/>
</dbReference>
<dbReference type="EC" id="3.4.13.19" evidence="2"/>
<dbReference type="CDD" id="cd01301">
    <property type="entry name" value="rDP_like"/>
    <property type="match status" value="1"/>
</dbReference>
<dbReference type="OrthoDB" id="445695at2759"/>
<dbReference type="Proteomes" id="UP000799778">
    <property type="component" value="Unassembled WGS sequence"/>
</dbReference>
<comment type="cofactor">
    <cofactor evidence="2">
        <name>Zn(2+)</name>
        <dbReference type="ChEBI" id="CHEBI:29105"/>
    </cofactor>
</comment>